<feature type="active site" description="Nucleophile" evidence="4">
    <location>
        <position position="13"/>
    </location>
</feature>
<protein>
    <submittedName>
        <fullName evidence="6">Low molecular weight protein arginine phosphatase</fullName>
    </submittedName>
</protein>
<feature type="active site" description="Nucleophile" evidence="4">
    <location>
        <position position="7"/>
    </location>
</feature>
<reference evidence="6 7" key="1">
    <citation type="submission" date="2018-12" db="EMBL/GenBank/DDBJ databases">
        <title>Bacillus ochoae sp. nov., Paenibacillus whitsoniae sp. nov., Paenibacillus spiritus sp. nov. Isolated from the Mars Exploration Rover during spacecraft assembly.</title>
        <authorList>
            <person name="Seuylemezian A."/>
            <person name="Vaishampayan P."/>
        </authorList>
    </citation>
    <scope>NUCLEOTIDE SEQUENCE [LARGE SCALE GENOMIC DNA]</scope>
    <source>
        <strain evidence="6 7">MER 54</strain>
    </source>
</reference>
<keyword evidence="2" id="KW-0378">Hydrolase</keyword>
<comment type="caution">
    <text evidence="6">The sequence shown here is derived from an EMBL/GenBank/DDBJ whole genome shotgun (WGS) entry which is preliminary data.</text>
</comment>
<evidence type="ECO:0000313" key="6">
    <source>
        <dbReference type="EMBL" id="RTE08994.1"/>
    </source>
</evidence>
<dbReference type="CDD" id="cd16344">
    <property type="entry name" value="LMWPAP"/>
    <property type="match status" value="1"/>
</dbReference>
<dbReference type="Pfam" id="PF01451">
    <property type="entry name" value="LMWPc"/>
    <property type="match status" value="1"/>
</dbReference>
<evidence type="ECO:0000313" key="7">
    <source>
        <dbReference type="Proteomes" id="UP000276128"/>
    </source>
</evidence>
<proteinExistence type="inferred from homology"/>
<evidence type="ECO:0000256" key="4">
    <source>
        <dbReference type="PIRSR" id="PIRSR617867-1"/>
    </source>
</evidence>
<dbReference type="Gene3D" id="3.40.50.2300">
    <property type="match status" value="1"/>
</dbReference>
<gene>
    <name evidence="6" type="ORF">EJQ19_14595</name>
</gene>
<evidence type="ECO:0000259" key="5">
    <source>
        <dbReference type="SMART" id="SM00226"/>
    </source>
</evidence>
<dbReference type="SUPFAM" id="SSF52788">
    <property type="entry name" value="Phosphotyrosine protein phosphatases I"/>
    <property type="match status" value="1"/>
</dbReference>
<dbReference type="InterPro" id="IPR036196">
    <property type="entry name" value="Ptyr_pPase_sf"/>
</dbReference>
<evidence type="ECO:0000256" key="1">
    <source>
        <dbReference type="ARBA" id="ARBA00011063"/>
    </source>
</evidence>
<comment type="similarity">
    <text evidence="1">Belongs to the low molecular weight phosphotyrosine protein phosphatase family.</text>
</comment>
<evidence type="ECO:0000256" key="2">
    <source>
        <dbReference type="ARBA" id="ARBA00022801"/>
    </source>
</evidence>
<organism evidence="6 7">
    <name type="scientific">Paenibacillus whitsoniae</name>
    <dbReference type="NCBI Taxonomy" id="2496558"/>
    <lineage>
        <taxon>Bacteria</taxon>
        <taxon>Bacillati</taxon>
        <taxon>Bacillota</taxon>
        <taxon>Bacilli</taxon>
        <taxon>Bacillales</taxon>
        <taxon>Paenibacillaceae</taxon>
        <taxon>Paenibacillus</taxon>
    </lineage>
</organism>
<dbReference type="EMBL" id="RXHU01000041">
    <property type="protein sequence ID" value="RTE08994.1"/>
    <property type="molecule type" value="Genomic_DNA"/>
</dbReference>
<dbReference type="PRINTS" id="PR00719">
    <property type="entry name" value="LMWPTPASE"/>
</dbReference>
<dbReference type="Proteomes" id="UP000276128">
    <property type="component" value="Unassembled WGS sequence"/>
</dbReference>
<name>A0A430JDB2_9BACL</name>
<dbReference type="SMART" id="SM00226">
    <property type="entry name" value="LMWPc"/>
    <property type="match status" value="1"/>
</dbReference>
<dbReference type="PANTHER" id="PTHR11717:SF31">
    <property type="entry name" value="LOW MOLECULAR WEIGHT PROTEIN-TYROSINE-PHOSPHATASE ETP-RELATED"/>
    <property type="match status" value="1"/>
</dbReference>
<feature type="domain" description="Phosphotyrosine protein phosphatase I" evidence="5">
    <location>
        <begin position="1"/>
        <end position="187"/>
    </location>
</feature>
<keyword evidence="7" id="KW-1185">Reference proteome</keyword>
<keyword evidence="3" id="KW-0904">Protein phosphatase</keyword>
<dbReference type="InterPro" id="IPR017867">
    <property type="entry name" value="Tyr_phospatase_low_mol_wt"/>
</dbReference>
<dbReference type="OrthoDB" id="9784339at2"/>
<dbReference type="InterPro" id="IPR023485">
    <property type="entry name" value="Ptyr_pPase"/>
</dbReference>
<accession>A0A430JDB2</accession>
<dbReference type="GO" id="GO:0004725">
    <property type="term" value="F:protein tyrosine phosphatase activity"/>
    <property type="evidence" value="ECO:0007669"/>
    <property type="project" value="InterPro"/>
</dbReference>
<dbReference type="AlphaFoldDB" id="A0A430JDB2"/>
<evidence type="ECO:0000256" key="3">
    <source>
        <dbReference type="ARBA" id="ARBA00022912"/>
    </source>
</evidence>
<sequence>MRILFVCTGNTCRSPMAEGLMRMKVRQEGLVAEVRSAGVSAMTGGPISRHSAALLQEAGFEETISSFAIQSSDIAWADLVLTMTNGHKRTVIQRFPHAVDKTFTLKEYVEDNTENLEAIAERERLISELQMKQALSQAITEEERDRLYTLEDAIPDYDISDPFGGSLSDYQTTAAEIEACLAKLVRKLKESS</sequence>
<dbReference type="RefSeq" id="WP_126141969.1">
    <property type="nucleotide sequence ID" value="NZ_RXHU01000041.1"/>
</dbReference>
<dbReference type="PANTHER" id="PTHR11717">
    <property type="entry name" value="LOW MOLECULAR WEIGHT PROTEIN TYROSINE PHOSPHATASE"/>
    <property type="match status" value="1"/>
</dbReference>
<dbReference type="InterPro" id="IPR050438">
    <property type="entry name" value="LMW_PTPase"/>
</dbReference>